<reference evidence="3 4" key="1">
    <citation type="submission" date="2023-05" db="EMBL/GenBank/DDBJ databases">
        <title>Flavobacterium sedimenti sp. nov., isolated from the sediment.</title>
        <authorList>
            <person name="Wu N."/>
        </authorList>
    </citation>
    <scope>NUCLEOTIDE SEQUENCE [LARGE SCALE GENOMIC DNA]</scope>
    <source>
        <strain evidence="3 4">YZ-48</strain>
    </source>
</reference>
<feature type="modified residue" description="4-aspartylphosphate" evidence="1">
    <location>
        <position position="60"/>
    </location>
</feature>
<dbReference type="SMART" id="SM00448">
    <property type="entry name" value="REC"/>
    <property type="match status" value="1"/>
</dbReference>
<comment type="caution">
    <text evidence="3">The sequence shown here is derived from an EMBL/GenBank/DDBJ whole genome shotgun (WGS) entry which is preliminary data.</text>
</comment>
<dbReference type="PANTHER" id="PTHR44520:SF2">
    <property type="entry name" value="RESPONSE REGULATOR RCP1"/>
    <property type="match status" value="1"/>
</dbReference>
<proteinExistence type="predicted"/>
<evidence type="ECO:0000313" key="3">
    <source>
        <dbReference type="EMBL" id="MDI9256811.1"/>
    </source>
</evidence>
<dbReference type="PANTHER" id="PTHR44520">
    <property type="entry name" value="RESPONSE REGULATOR RCP1-RELATED"/>
    <property type="match status" value="1"/>
</dbReference>
<dbReference type="EMBL" id="JASGBP010000002">
    <property type="protein sequence ID" value="MDI9256811.1"/>
    <property type="molecule type" value="Genomic_DNA"/>
</dbReference>
<organism evidence="3 4">
    <name type="scientific">Flavobacterium sedimenticola</name>
    <dbReference type="NCBI Taxonomy" id="3043286"/>
    <lineage>
        <taxon>Bacteria</taxon>
        <taxon>Pseudomonadati</taxon>
        <taxon>Bacteroidota</taxon>
        <taxon>Flavobacteriia</taxon>
        <taxon>Flavobacteriales</taxon>
        <taxon>Flavobacteriaceae</taxon>
        <taxon>Flavobacterium</taxon>
    </lineage>
</organism>
<name>A0ABT6XNY9_9FLAO</name>
<keyword evidence="1" id="KW-0597">Phosphoprotein</keyword>
<evidence type="ECO:0000256" key="1">
    <source>
        <dbReference type="PROSITE-ProRule" id="PRU00169"/>
    </source>
</evidence>
<dbReference type="InterPro" id="IPR011006">
    <property type="entry name" value="CheY-like_superfamily"/>
</dbReference>
<evidence type="ECO:0000259" key="2">
    <source>
        <dbReference type="PROSITE" id="PS50110"/>
    </source>
</evidence>
<sequence length="130" mass="15053">MMNKKIILIDDDEIYQFITIKALTKLDDGVRIFSCLNGKAGLDKLLEEYSREEHFVVLLDLNMPVMNGWEFIQEFEKHNLHHNGNIEVYIVSSSTDQIDIKKAEQFVCVKAFLSKPIPIDKYDYILKGNG</sequence>
<dbReference type="InterPro" id="IPR001789">
    <property type="entry name" value="Sig_transdc_resp-reg_receiver"/>
</dbReference>
<dbReference type="Proteomes" id="UP001230035">
    <property type="component" value="Unassembled WGS sequence"/>
</dbReference>
<dbReference type="SUPFAM" id="SSF52172">
    <property type="entry name" value="CheY-like"/>
    <property type="match status" value="1"/>
</dbReference>
<evidence type="ECO:0000313" key="4">
    <source>
        <dbReference type="Proteomes" id="UP001230035"/>
    </source>
</evidence>
<dbReference type="RefSeq" id="WP_283238497.1">
    <property type="nucleotide sequence ID" value="NZ_JASGBP010000002.1"/>
</dbReference>
<accession>A0ABT6XNY9</accession>
<feature type="domain" description="Response regulatory" evidence="2">
    <location>
        <begin position="5"/>
        <end position="130"/>
    </location>
</feature>
<dbReference type="InterPro" id="IPR052893">
    <property type="entry name" value="TCS_response_regulator"/>
</dbReference>
<dbReference type="Gene3D" id="3.40.50.2300">
    <property type="match status" value="1"/>
</dbReference>
<keyword evidence="4" id="KW-1185">Reference proteome</keyword>
<gene>
    <name evidence="3" type="ORF">QHT84_05225</name>
</gene>
<protein>
    <submittedName>
        <fullName evidence="3">Response regulator</fullName>
    </submittedName>
</protein>
<dbReference type="PROSITE" id="PS50110">
    <property type="entry name" value="RESPONSE_REGULATORY"/>
    <property type="match status" value="1"/>
</dbReference>
<dbReference type="Pfam" id="PF00072">
    <property type="entry name" value="Response_reg"/>
    <property type="match status" value="1"/>
</dbReference>